<dbReference type="EC" id="2.7.11.1" evidence="2"/>
<organism evidence="6 7">
    <name type="scientific">Rhadina sibilatrix</name>
    <dbReference type="NCBI Taxonomy" id="2585818"/>
    <lineage>
        <taxon>Eukaryota</taxon>
        <taxon>Metazoa</taxon>
        <taxon>Chordata</taxon>
        <taxon>Craniata</taxon>
        <taxon>Vertebrata</taxon>
        <taxon>Euteleostomi</taxon>
        <taxon>Archelosauria</taxon>
        <taxon>Archosauria</taxon>
        <taxon>Dinosauria</taxon>
        <taxon>Saurischia</taxon>
        <taxon>Theropoda</taxon>
        <taxon>Coelurosauria</taxon>
        <taxon>Aves</taxon>
        <taxon>Neognathae</taxon>
        <taxon>Neoaves</taxon>
        <taxon>Telluraves</taxon>
        <taxon>Australaves</taxon>
        <taxon>Passeriformes</taxon>
        <taxon>Sylvioidea</taxon>
        <taxon>Phylloscopidae</taxon>
        <taxon>Rhadina</taxon>
    </lineage>
</organism>
<comment type="caution">
    <text evidence="6">The sequence shown here is derived from an EMBL/GenBank/DDBJ whole genome shotgun (WGS) entry which is preliminary data.</text>
</comment>
<proteinExistence type="inferred from homology"/>
<evidence type="ECO:0000256" key="1">
    <source>
        <dbReference type="ARBA" id="ARBA00008874"/>
    </source>
</evidence>
<dbReference type="Gene3D" id="1.10.510.10">
    <property type="entry name" value="Transferase(Phosphotransferase) domain 1"/>
    <property type="match status" value="1"/>
</dbReference>
<accession>A0A7L2N6P5</accession>
<dbReference type="SUPFAM" id="SSF56112">
    <property type="entry name" value="Protein kinase-like (PK-like)"/>
    <property type="match status" value="1"/>
</dbReference>
<dbReference type="EMBL" id="VWYO01022117">
    <property type="protein sequence ID" value="NXR67813.1"/>
    <property type="molecule type" value="Genomic_DNA"/>
</dbReference>
<evidence type="ECO:0000256" key="3">
    <source>
        <dbReference type="ARBA" id="ARBA00022741"/>
    </source>
</evidence>
<dbReference type="InterPro" id="IPR000719">
    <property type="entry name" value="Prot_kinase_dom"/>
</dbReference>
<dbReference type="Proteomes" id="UP000587697">
    <property type="component" value="Unassembled WGS sequence"/>
</dbReference>
<evidence type="ECO:0000259" key="5">
    <source>
        <dbReference type="PROSITE" id="PS50011"/>
    </source>
</evidence>
<keyword evidence="4" id="KW-0067">ATP-binding</keyword>
<dbReference type="PANTHER" id="PTHR45832:SF22">
    <property type="entry name" value="SERINE_THREONINE-PROTEIN KINASE SAMKA-RELATED"/>
    <property type="match status" value="1"/>
</dbReference>
<evidence type="ECO:0000313" key="7">
    <source>
        <dbReference type="Proteomes" id="UP000587697"/>
    </source>
</evidence>
<feature type="domain" description="Protein kinase" evidence="5">
    <location>
        <begin position="1"/>
        <end position="84"/>
    </location>
</feature>
<protein>
    <recommendedName>
        <fullName evidence="2">non-specific serine/threonine protein kinase</fullName>
        <ecNumber evidence="2">2.7.11.1</ecNumber>
    </recommendedName>
</protein>
<dbReference type="PANTHER" id="PTHR45832">
    <property type="entry name" value="SERINE/THREONINE-PROTEIN KINASE SAMKA-RELATED-RELATED"/>
    <property type="match status" value="1"/>
</dbReference>
<keyword evidence="6" id="KW-0418">Kinase</keyword>
<keyword evidence="7" id="KW-1185">Reference proteome</keyword>
<dbReference type="GO" id="GO:0005524">
    <property type="term" value="F:ATP binding"/>
    <property type="evidence" value="ECO:0007669"/>
    <property type="project" value="UniProtKB-KW"/>
</dbReference>
<evidence type="ECO:0000256" key="4">
    <source>
        <dbReference type="ARBA" id="ARBA00022840"/>
    </source>
</evidence>
<gene>
    <name evidence="6" type="primary">Pak3_3</name>
    <name evidence="6" type="ORF">RHASIB_R09205</name>
</gene>
<evidence type="ECO:0000313" key="6">
    <source>
        <dbReference type="EMBL" id="NXR67813.1"/>
    </source>
</evidence>
<dbReference type="InterPro" id="IPR051931">
    <property type="entry name" value="PAK3-like"/>
</dbReference>
<dbReference type="InterPro" id="IPR011009">
    <property type="entry name" value="Kinase-like_dom_sf"/>
</dbReference>
<keyword evidence="6" id="KW-0808">Transferase</keyword>
<comment type="similarity">
    <text evidence="1">Belongs to the protein kinase superfamily. STE Ser/Thr protein kinase family. STE20 subfamily.</text>
</comment>
<dbReference type="Pfam" id="PF00069">
    <property type="entry name" value="Pkinase"/>
    <property type="match status" value="1"/>
</dbReference>
<name>A0A7L2N6P5_9PASS</name>
<reference evidence="6 7" key="1">
    <citation type="submission" date="2019-09" db="EMBL/GenBank/DDBJ databases">
        <title>Bird 10,000 Genomes (B10K) Project - Family phase.</title>
        <authorList>
            <person name="Zhang G."/>
        </authorList>
    </citation>
    <scope>NUCLEOTIDE SEQUENCE [LARGE SCALE GENOMIC DNA]</scope>
    <source>
        <strain evidence="6">B10K-DU-002-26</strain>
        <tissue evidence="6">Muscle</tissue>
    </source>
</reference>
<feature type="non-terminal residue" evidence="6">
    <location>
        <position position="1"/>
    </location>
</feature>
<dbReference type="GO" id="GO:0004674">
    <property type="term" value="F:protein serine/threonine kinase activity"/>
    <property type="evidence" value="ECO:0007669"/>
    <property type="project" value="UniProtKB-EC"/>
</dbReference>
<keyword evidence="3" id="KW-0547">Nucleotide-binding</keyword>
<sequence>GLDFLHSSQLIHRNVKSCHLLFLTNSSFKLIDFGLFAQLPPEQRRWSSVTGISGWMESEVMTAQPYCPKVDIWAFGIVGIKMVE</sequence>
<evidence type="ECO:0000256" key="2">
    <source>
        <dbReference type="ARBA" id="ARBA00012513"/>
    </source>
</evidence>
<feature type="non-terminal residue" evidence="6">
    <location>
        <position position="84"/>
    </location>
</feature>
<dbReference type="PROSITE" id="PS50011">
    <property type="entry name" value="PROTEIN_KINASE_DOM"/>
    <property type="match status" value="1"/>
</dbReference>
<dbReference type="AlphaFoldDB" id="A0A7L2N6P5"/>